<gene>
    <name evidence="3" type="ORF">SADUNF_Sadunf02G0205400</name>
</gene>
<dbReference type="Proteomes" id="UP000657918">
    <property type="component" value="Unassembled WGS sequence"/>
</dbReference>
<dbReference type="PROSITE" id="PS50005">
    <property type="entry name" value="TPR"/>
    <property type="match status" value="1"/>
</dbReference>
<evidence type="ECO:0000256" key="1">
    <source>
        <dbReference type="PROSITE-ProRule" id="PRU00339"/>
    </source>
</evidence>
<feature type="repeat" description="TPR" evidence="1">
    <location>
        <begin position="646"/>
        <end position="679"/>
    </location>
</feature>
<dbReference type="EMBL" id="JADGMS010000002">
    <property type="protein sequence ID" value="KAF9688518.1"/>
    <property type="molecule type" value="Genomic_DNA"/>
</dbReference>
<dbReference type="SUPFAM" id="SSF48452">
    <property type="entry name" value="TPR-like"/>
    <property type="match status" value="3"/>
</dbReference>
<reference evidence="3 4" key="1">
    <citation type="submission" date="2020-10" db="EMBL/GenBank/DDBJ databases">
        <title>Plant Genome Project.</title>
        <authorList>
            <person name="Zhang R.-G."/>
        </authorList>
    </citation>
    <scope>NUCLEOTIDE SEQUENCE [LARGE SCALE GENOMIC DNA]</scope>
    <source>
        <strain evidence="3">FAFU-HL-1</strain>
        <tissue evidence="3">Leaf</tissue>
    </source>
</reference>
<feature type="compositionally biased region" description="Polar residues" evidence="2">
    <location>
        <begin position="48"/>
        <end position="59"/>
    </location>
</feature>
<dbReference type="PANTHER" id="PTHR44102">
    <property type="entry name" value="PROTEIN NPG1"/>
    <property type="match status" value="1"/>
</dbReference>
<feature type="region of interest" description="Disordered" evidence="2">
    <location>
        <begin position="48"/>
        <end position="68"/>
    </location>
</feature>
<dbReference type="AlphaFoldDB" id="A0A835TL92"/>
<dbReference type="Gene3D" id="1.25.40.10">
    <property type="entry name" value="Tetratricopeptide repeat domain"/>
    <property type="match status" value="2"/>
</dbReference>
<dbReference type="InterPro" id="IPR043376">
    <property type="entry name" value="NPG1-like"/>
</dbReference>
<evidence type="ECO:0000256" key="2">
    <source>
        <dbReference type="SAM" id="MobiDB-lite"/>
    </source>
</evidence>
<name>A0A835TL92_9ROSI</name>
<keyword evidence="4" id="KW-1185">Reference proteome</keyword>
<organism evidence="3 4">
    <name type="scientific">Salix dunnii</name>
    <dbReference type="NCBI Taxonomy" id="1413687"/>
    <lineage>
        <taxon>Eukaryota</taxon>
        <taxon>Viridiplantae</taxon>
        <taxon>Streptophyta</taxon>
        <taxon>Embryophyta</taxon>
        <taxon>Tracheophyta</taxon>
        <taxon>Spermatophyta</taxon>
        <taxon>Magnoliopsida</taxon>
        <taxon>eudicotyledons</taxon>
        <taxon>Gunneridae</taxon>
        <taxon>Pentapetalae</taxon>
        <taxon>rosids</taxon>
        <taxon>fabids</taxon>
        <taxon>Malpighiales</taxon>
        <taxon>Salicaceae</taxon>
        <taxon>Saliceae</taxon>
        <taxon>Salix</taxon>
    </lineage>
</organism>
<dbReference type="InterPro" id="IPR019734">
    <property type="entry name" value="TPR_rpt"/>
</dbReference>
<accession>A0A835TL92</accession>
<proteinExistence type="predicted"/>
<feature type="region of interest" description="Disordered" evidence="2">
    <location>
        <begin position="1"/>
        <end position="28"/>
    </location>
</feature>
<keyword evidence="1" id="KW-0802">TPR repeat</keyword>
<evidence type="ECO:0000313" key="3">
    <source>
        <dbReference type="EMBL" id="KAF9688518.1"/>
    </source>
</evidence>
<feature type="compositionally biased region" description="Basic residues" evidence="2">
    <location>
        <begin position="1"/>
        <end position="12"/>
    </location>
</feature>
<protein>
    <submittedName>
        <fullName evidence="3">Uncharacterized protein</fullName>
    </submittedName>
</protein>
<dbReference type="InterPro" id="IPR011990">
    <property type="entry name" value="TPR-like_helical_dom_sf"/>
</dbReference>
<dbReference type="OrthoDB" id="29013at2759"/>
<evidence type="ECO:0000313" key="4">
    <source>
        <dbReference type="Proteomes" id="UP000657918"/>
    </source>
</evidence>
<sequence>MKSKFRVKRRKGQITEKKPGRLMEGLSSGDQSIAVSGMALSSESLATKDNSTGAYSSKNGALDQQPDTSNLEEAELSLRGRGSLNYELKSLLVVDDFYDGYAFNLQEARALLGRMEYQKGNIEAALHVFEGINIAAVTPRMKATLAKRREHHKRRSQSFATPPMSIHAVSLLMEAILLKAKSLQHLGRFREAAQSCKVIVDIVESSFSEGLPENFTADFKLQETLNKAVELLPELWKLADSPREAIMSYRRALLNQWNLDVETTARIQKDFAILLLYSGGEASPPNLRSQMDSSFVPKNNIEEAILLLMILLRKIILKRIERDLSILDHLSFALSVSGGLKALASQVEELLPGIIDRNERYHILSLCYYGAGEELTALDLLRKLLHINEDPNSVPALLMASKICGKTPKLAEEGINYARRALQSFENNCNQLESVAYCLLGVSLSAHSQVAVADSVRVTKQFEALEALESAGRMTKMRDSNIVYHLSLENAEQRKLDVALYYAKHLLKLESGSNIRGWLLLARILSAQRQYKDAETIINAALDQTGKWDQGELLRTRAKLQIAQGQLESGIESYIQLLAVLRIQSKSLGLGTKLYKDNGNPPSLLELEVWHDLASVYIRLSRWHDAETCLSKSKAISSLVTSDSSSVELLSTCVLYEGKGLYQEALKAFASALDIDPTHVPSMVSTAVVLRRLCMQSSATRSFLMGALRLDRMNSSAWYNLGLLYKAEGDPSSSLEAAECFEAATFLEETAPAEPFR</sequence>
<dbReference type="PANTHER" id="PTHR44102:SF12">
    <property type="entry name" value="PROTEIN NPGR2"/>
    <property type="match status" value="1"/>
</dbReference>
<comment type="caution">
    <text evidence="3">The sequence shown here is derived from an EMBL/GenBank/DDBJ whole genome shotgun (WGS) entry which is preliminary data.</text>
</comment>
<dbReference type="SMART" id="SM00028">
    <property type="entry name" value="TPR"/>
    <property type="match status" value="7"/>
</dbReference>